<evidence type="ECO:0000313" key="5">
    <source>
        <dbReference type="EMBL" id="CEK94518.1"/>
    </source>
</evidence>
<reference evidence="4" key="1">
    <citation type="submission" date="2014-12" db="EMBL/GenBank/DDBJ databases">
        <title>Insight into the proteome of Arion vulgaris.</title>
        <authorList>
            <person name="Aradska J."/>
            <person name="Bulat T."/>
            <person name="Smidak R."/>
            <person name="Sarate P."/>
            <person name="Gangsoo J."/>
            <person name="Sialana F."/>
            <person name="Bilban M."/>
            <person name="Lubec G."/>
        </authorList>
    </citation>
    <scope>NUCLEOTIDE SEQUENCE</scope>
    <source>
        <tissue evidence="4">Skin</tissue>
    </source>
</reference>
<evidence type="ECO:0000313" key="3">
    <source>
        <dbReference type="EMBL" id="CEK94515.1"/>
    </source>
</evidence>
<organism evidence="4">
    <name type="scientific">Arion vulgaris</name>
    <dbReference type="NCBI Taxonomy" id="1028688"/>
    <lineage>
        <taxon>Eukaryota</taxon>
        <taxon>Metazoa</taxon>
        <taxon>Spiralia</taxon>
        <taxon>Lophotrochozoa</taxon>
        <taxon>Mollusca</taxon>
        <taxon>Gastropoda</taxon>
        <taxon>Heterobranchia</taxon>
        <taxon>Euthyneura</taxon>
        <taxon>Panpulmonata</taxon>
        <taxon>Eupulmonata</taxon>
        <taxon>Stylommatophora</taxon>
        <taxon>Helicina</taxon>
        <taxon>Arionoidea</taxon>
        <taxon>Arionidae</taxon>
        <taxon>Arion</taxon>
    </lineage>
</organism>
<proteinExistence type="predicted"/>
<evidence type="ECO:0000313" key="6">
    <source>
        <dbReference type="EMBL" id="CEK94519.1"/>
    </source>
</evidence>
<evidence type="ECO:0000313" key="2">
    <source>
        <dbReference type="EMBL" id="CEK94513.1"/>
    </source>
</evidence>
<feature type="region of interest" description="Disordered" evidence="1">
    <location>
        <begin position="42"/>
        <end position="62"/>
    </location>
</feature>
<dbReference type="EMBL" id="HACG01047654">
    <property type="protein sequence ID" value="CEK94519.1"/>
    <property type="molecule type" value="Transcribed_RNA"/>
</dbReference>
<evidence type="ECO:0000256" key="1">
    <source>
        <dbReference type="SAM" id="MobiDB-lite"/>
    </source>
</evidence>
<evidence type="ECO:0000313" key="4">
    <source>
        <dbReference type="EMBL" id="CEK94517.1"/>
    </source>
</evidence>
<dbReference type="EMBL" id="HACG01047648">
    <property type="protein sequence ID" value="CEK94513.1"/>
    <property type="molecule type" value="Transcribed_RNA"/>
</dbReference>
<gene>
    <name evidence="4" type="primary">ORF201261</name>
    <name evidence="2" type="synonym">ORF201235</name>
    <name evidence="3" type="synonym">ORF201243</name>
    <name evidence="5" type="synonym">ORF201264</name>
    <name evidence="6" type="synonym">ORF201283</name>
</gene>
<sequence>MDIHGHFEPIYKMNRLGPVSTSTLPPPVKFRTVLYDPKYMEHETTNSDQDSDDDSNLFDTDSALPTDPNGQFFFKDPLQFPDHLPAEKYIRESENKTLSAAKLGKNMRSSDGPVKNGGHTKIFKLMEEGNRLLDLQKEQHILYRKQAASEQMAAVLVNDLLKNGFNITPPDSTPRFVDDAWTSSTSNKLPSVYEDGLKNVEASQLVVAMHKELKRLQTNDADIG</sequence>
<dbReference type="EMBL" id="HACG01047650">
    <property type="protein sequence ID" value="CEK94515.1"/>
    <property type="molecule type" value="Transcribed_RNA"/>
</dbReference>
<dbReference type="AlphaFoldDB" id="A0A0B7BNP9"/>
<dbReference type="EMBL" id="HACG01047652">
    <property type="protein sequence ID" value="CEK94517.1"/>
    <property type="molecule type" value="Transcribed_RNA"/>
</dbReference>
<dbReference type="EMBL" id="HACG01047653">
    <property type="protein sequence ID" value="CEK94518.1"/>
    <property type="molecule type" value="Transcribed_RNA"/>
</dbReference>
<accession>A0A0B7BNP9</accession>
<protein>
    <submittedName>
        <fullName evidence="4">Uncharacterized protein</fullName>
    </submittedName>
</protein>
<name>A0A0B7BNP9_9EUPU</name>